<organism evidence="5 6">
    <name type="scientific">Pseudomonas proteolytica</name>
    <dbReference type="NCBI Taxonomy" id="219574"/>
    <lineage>
        <taxon>Bacteria</taxon>
        <taxon>Pseudomonadati</taxon>
        <taxon>Pseudomonadota</taxon>
        <taxon>Gammaproteobacteria</taxon>
        <taxon>Pseudomonadales</taxon>
        <taxon>Pseudomonadaceae</taxon>
        <taxon>Pseudomonas</taxon>
    </lineage>
</organism>
<dbReference type="Pfam" id="PF18657">
    <property type="entry name" value="YDG"/>
    <property type="match status" value="11"/>
</dbReference>
<dbReference type="EMBL" id="WKEW01000072">
    <property type="protein sequence ID" value="MCF5059039.1"/>
    <property type="molecule type" value="Genomic_DNA"/>
</dbReference>
<evidence type="ECO:0000259" key="4">
    <source>
        <dbReference type="SMART" id="SM00912"/>
    </source>
</evidence>
<keyword evidence="3" id="KW-0732">Signal</keyword>
<dbReference type="RefSeq" id="WP_236300202.1">
    <property type="nucleotide sequence ID" value="NZ_WKEW01000072.1"/>
</dbReference>
<dbReference type="InterPro" id="IPR011050">
    <property type="entry name" value="Pectin_lyase_fold/virulence"/>
</dbReference>
<dbReference type="Gene3D" id="2.160.20.110">
    <property type="match status" value="3"/>
</dbReference>
<dbReference type="InterPro" id="IPR041248">
    <property type="entry name" value="YDG"/>
</dbReference>
<dbReference type="GO" id="GO:0005576">
    <property type="term" value="C:extracellular region"/>
    <property type="evidence" value="ECO:0007669"/>
    <property type="project" value="UniProtKB-SubCell"/>
</dbReference>
<dbReference type="InterPro" id="IPR008638">
    <property type="entry name" value="FhaB/CdiA-like_TPS"/>
</dbReference>
<dbReference type="Pfam" id="PF18676">
    <property type="entry name" value="MBG_2"/>
    <property type="match status" value="1"/>
</dbReference>
<dbReference type="InterPro" id="IPR041286">
    <property type="entry name" value="MBG_2"/>
</dbReference>
<accession>A0AAW5ACR0</accession>
<dbReference type="SMART" id="SM00912">
    <property type="entry name" value="Haemagg_act"/>
    <property type="match status" value="1"/>
</dbReference>
<evidence type="ECO:0000313" key="5">
    <source>
        <dbReference type="EMBL" id="MCF5059039.1"/>
    </source>
</evidence>
<dbReference type="InterPro" id="IPR012334">
    <property type="entry name" value="Pectin_lyas_fold"/>
</dbReference>
<dbReference type="InterPro" id="IPR024973">
    <property type="entry name" value="ESPR"/>
</dbReference>
<protein>
    <submittedName>
        <fullName evidence="5">Filamentous hemagglutinin N-terminal domain-containing protein</fullName>
    </submittedName>
</protein>
<evidence type="ECO:0000256" key="3">
    <source>
        <dbReference type="ARBA" id="ARBA00022729"/>
    </source>
</evidence>
<keyword evidence="2" id="KW-0964">Secreted</keyword>
<dbReference type="Pfam" id="PF05860">
    <property type="entry name" value="TPS"/>
    <property type="match status" value="1"/>
</dbReference>
<dbReference type="PANTHER" id="PTHR12338:SF8">
    <property type="entry name" value="HEME_HEMOPEXIN-BINDING PROTEIN"/>
    <property type="match status" value="1"/>
</dbReference>
<keyword evidence="6" id="KW-1185">Reference proteome</keyword>
<dbReference type="Proteomes" id="UP000814172">
    <property type="component" value="Unassembled WGS sequence"/>
</dbReference>
<dbReference type="SUPFAM" id="SSF51126">
    <property type="entry name" value="Pectin lyase-like"/>
    <property type="match status" value="1"/>
</dbReference>
<evidence type="ECO:0000256" key="1">
    <source>
        <dbReference type="ARBA" id="ARBA00004613"/>
    </source>
</evidence>
<evidence type="ECO:0000256" key="2">
    <source>
        <dbReference type="ARBA" id="ARBA00022525"/>
    </source>
</evidence>
<proteinExistence type="predicted"/>
<feature type="domain" description="Filamentous haemagglutinin FhaB/tRNA nuclease CdiA-like TPS" evidence="4">
    <location>
        <begin position="70"/>
        <end position="183"/>
    </location>
</feature>
<sequence length="2396" mass="236755">MNRIFSVIWNHSLNAWVVASENASRQGKRGSVGAVHDVEDSELCAPLRTLQFAIALILGGAILVPASALASGLPTGGQVVLGNGQILTPDQQQMVINQTTQKLAIDWQSFNIGADKKVTFVQPGKDSEALNRVIGSDGSKIMGQLNANGQVFLVNPNGVLFGKGSSVDVGGLVASTLDITNSDFAAGNYKFQGKGSADNASVVNQGTLKAGDGGAVALLGGTVSNQGVIAAKLGSVALAAGNKVTLDFAGDGLLNVQVDEATKNALVENRQLIQADGGQVIMTAKASDALLQTVVNNTGVIEAHTLGEKGGKIVLLGGFDGGTVQVAGTLDASAPSGGNGGFIETSGAHVKVADSAQITTAAAKGKTGNWLIDPTDYTIAATGGDITGAAVSDRLKTTNMTVATVATGSGAGNINVNDTVVWNANTLTLTAHNNVNINKEMFGSGSAKLAVEYGQGAVAAGSTSSINIKAPVNLAAGQNFSTRQGSDGTRVDYTVITSLGAMGSVTGLDLQGINGALSGNFVLGSNINAAATATWNGGKGFDSLGTVAGGEFTGTFDGLGHSISNLSMNRTTTDAGLFGAVSATGAVRNVGLTNVSIALTGTLVDVFPSIYAVGALVGYNRGWVDNSYASGAVTGTDYVQLGGLVGTNTGIVSNSHTAGTVTSTNYAGAAGLVSLNTDTGIVRNSYSTANVIGLRGAGLGGLVVRNEGRIENSSATGNVTSTTNAQYNGGLVSANRATGVITNSYATGNVTGGGTAGGLVGNNFLGGQITNSYATGNVGINGVGSGAYNGGLVGANRGSLSNVYSTGSVTGALTNTANNGGLVGLNAGGTIVNAYSVGKVTGSASGGLIGRHSGGSVTSGYYNMTVNPGLSGWGNDVSTGDVGTGAAVGLSSAQMKQTSSFQGFNFSASPGATGNAWVMVNADSSGINNGSSGTLPMLASEYSTTITNAHQLQLVAMDRNATYTLGRDIVAGATAGTTDVWNGTFVQLGEANRGINFTGSLDGQGHVIKNLKIDRGNQQYNGLFGAISETGRVSNLGLDGGSISGAAYTGSIVGYSLGTLTGTFSSATVTAEVYAGGLVGQQGGGSISNSYFSGSVTATADLAGGLVGQLDGGSLSNNFVSGRVTASSGNGFAGGIMGSNFGNTVSSGNFWDTNATGQLYAEGEWMVLPTQSGGLTTTQIQTLSTFSNAGWDLDKTWVVYNGGSGPLLRSFMTQLNVVAGDVTKTYDGTAFGGAYTPNLDADSRLTGSLVLGGTGVGAINAGDYSLKLSGLASTGGQFGYSINYIDGTLSVNKATLSTAGTTVNNKVYDGTTVATLGGHTLFGLVAADIDKVTLSAAFTSKDAGTGIQVDLGLGGIAAGNYRLDTSSPLSANITPRALSITGLTADSKVYDGTTSVSLQPFAHLSGLVVGESVSMTLSGQFADANAANGKNVQINVALGDAGGLARNYNINPLDISPVLANITQKVLTISGLTANKIYDGSASVALSGGTLNGLVGTQTLGFDAIGNFADKHAGVGKAVTVAGVTLSNGSGLAQNYTVSQPGALSGDIFKAVISGISGLTALSKVYNGNTDAALSSLGATINGKVSGDDVVLASAASEFTNKNAGNDKTVLISNITLSGSDLGNYTFVNNTATATASITPKALAIIGMSVVDKVYDGRLSATLSGGSLSGLVGNETLGVTGLTATFADKNVGIDKVVTASGTTLVNGGNGGLASNYSLANPTGWTADITAKTLTVSGITANSKIYDGTTAATLSGGVLSGLVSGETLSLSTLAGVFLDANVGNAKTVTVSGGGLADGTGLASNYILRSPTGLSANISAKALTITGLTANGKVYDGNNLASLSGGALDGLVGSETLGVTGLSATFSDKNAGTGKTVTASGATLVNGGNGGLASNYSISNPIGLSADISAKALTISGMHANGKVYDGNNLASLSGGALDGLVGSETLGVTGLSATFSDKNAGTGKTVTASGATLVNGSNGGLASNYSISNPMGLSADISAKALTLTGVTAGGKVYDGTNAATLSGGVLNGLVGSESLGVTGLGATFDDKNAGIGKTVTASGATLVNGSNGGLASNYSLSNPVGLSADISAKALTISGMQANGKVYDGNNLASLSGGALDGLVGGETLGVTGLSATFSDKNAGTGKTVTASGATLVNGSNGGLASNYSISNPTGLSADISAKTLNVTGITAGNKVYDAATGAVLNLAGAGFNGLVSGDDVSVLSATGNFSDKNAATGKAVNISDITLAGVDLGNYQVSRTAATTADITKAVLNVTVGDTRVAQGQTPVFDVAYDGLLGTDSVASDLSGSLLFSAPSSASAGEYQVSASGLSATNYQIAYIDGLLTVDAPPLAPLQTVVEVVEPLRNLPKPTQAPVPSGLQLPNDLYTLVDQGLRLPEGL</sequence>
<dbReference type="InterPro" id="IPR050909">
    <property type="entry name" value="Bact_Autotransporter_VF"/>
</dbReference>
<comment type="subcellular location">
    <subcellularLocation>
        <location evidence="1">Secreted</location>
    </subcellularLocation>
</comment>
<name>A0AAW5ACR0_9PSED</name>
<dbReference type="InterPro" id="IPR011493">
    <property type="entry name" value="GLUG"/>
</dbReference>
<dbReference type="NCBIfam" id="TIGR01901">
    <property type="entry name" value="adhes_NPXG"/>
    <property type="match status" value="1"/>
</dbReference>
<comment type="caution">
    <text evidence="5">The sequence shown here is derived from an EMBL/GenBank/DDBJ whole genome shotgun (WGS) entry which is preliminary data.</text>
</comment>
<dbReference type="Pfam" id="PF07581">
    <property type="entry name" value="Glug"/>
    <property type="match status" value="1"/>
</dbReference>
<gene>
    <name evidence="5" type="ORF">GIW75_19020</name>
</gene>
<dbReference type="PANTHER" id="PTHR12338">
    <property type="entry name" value="AUTOTRANSPORTER"/>
    <property type="match status" value="1"/>
</dbReference>
<evidence type="ECO:0000313" key="6">
    <source>
        <dbReference type="Proteomes" id="UP000814172"/>
    </source>
</evidence>
<dbReference type="Pfam" id="PF13018">
    <property type="entry name" value="ESPR"/>
    <property type="match status" value="1"/>
</dbReference>
<reference evidence="5 6" key="1">
    <citation type="submission" date="2019-11" db="EMBL/GenBank/DDBJ databases">
        <title>Epiphytic Pseudomonas syringae from cherry orchards.</title>
        <authorList>
            <person name="Hulin M.T."/>
        </authorList>
    </citation>
    <scope>NUCLEOTIDE SEQUENCE [LARGE SCALE GENOMIC DNA]</scope>
    <source>
        <strain evidence="5 6">PA-6-9F</strain>
    </source>
</reference>
<dbReference type="Gene3D" id="2.160.20.10">
    <property type="entry name" value="Single-stranded right-handed beta-helix, Pectin lyase-like"/>
    <property type="match status" value="1"/>
</dbReference>